<dbReference type="Proteomes" id="UP000000466">
    <property type="component" value="Chromosome"/>
</dbReference>
<dbReference type="InterPro" id="IPR002347">
    <property type="entry name" value="SDR_fam"/>
</dbReference>
<dbReference type="STRING" id="1117647.M5M_11510"/>
<dbReference type="Pfam" id="PF00106">
    <property type="entry name" value="adh_short"/>
    <property type="match status" value="1"/>
</dbReference>
<reference evidence="5 6" key="1">
    <citation type="journal article" date="2013" name="Genome Announc.">
        <title>Complete genome sequence of Simiduia agarivorans SA1(T), a marine bacterium able to degrade a variety of polysaccharides.</title>
        <authorList>
            <person name="Lin S.Y."/>
            <person name="Shieh W.Y."/>
            <person name="Chen J.S."/>
            <person name="Tang S.L."/>
        </authorList>
    </citation>
    <scope>NUCLEOTIDE SEQUENCE [LARGE SCALE GENOMIC DNA]</scope>
    <source>
        <strain evidence="6">DSM 21679 / JCM 13881 / BCRC 17597 / SA1</strain>
    </source>
</reference>
<keyword evidence="2" id="KW-0560">Oxidoreductase</keyword>
<dbReference type="PANTHER" id="PTHR44196:SF1">
    <property type="entry name" value="DEHYDROGENASE_REDUCTASE SDR FAMILY MEMBER 7B"/>
    <property type="match status" value="1"/>
</dbReference>
<dbReference type="InterPro" id="IPR020904">
    <property type="entry name" value="Sc_DH/Rdtase_CS"/>
</dbReference>
<dbReference type="PRINTS" id="PR00080">
    <property type="entry name" value="SDRFAMILY"/>
</dbReference>
<dbReference type="EMBL" id="CP003746">
    <property type="protein sequence ID" value="AFU99479.1"/>
    <property type="molecule type" value="Genomic_DNA"/>
</dbReference>
<dbReference type="SUPFAM" id="SSF51735">
    <property type="entry name" value="NAD(P)-binding Rossmann-fold domains"/>
    <property type="match status" value="1"/>
</dbReference>
<dbReference type="OrthoDB" id="6503536at2"/>
<comment type="similarity">
    <text evidence="1 3">Belongs to the short-chain dehydrogenases/reductases (SDR) family.</text>
</comment>
<dbReference type="RefSeq" id="WP_015047643.1">
    <property type="nucleotide sequence ID" value="NC_018868.3"/>
</dbReference>
<name>K4KJZ4_SIMAS</name>
<organism evidence="5 6">
    <name type="scientific">Simiduia agarivorans (strain DSM 21679 / JCM 13881 / BCRC 17597 / SA1)</name>
    <dbReference type="NCBI Taxonomy" id="1117647"/>
    <lineage>
        <taxon>Bacteria</taxon>
        <taxon>Pseudomonadati</taxon>
        <taxon>Pseudomonadota</taxon>
        <taxon>Gammaproteobacteria</taxon>
        <taxon>Cellvibrionales</taxon>
        <taxon>Cellvibrionaceae</taxon>
        <taxon>Simiduia</taxon>
    </lineage>
</organism>
<gene>
    <name evidence="5" type="ordered locus">M5M_11510</name>
</gene>
<dbReference type="PROSITE" id="PS00061">
    <property type="entry name" value="ADH_SHORT"/>
    <property type="match status" value="1"/>
</dbReference>
<dbReference type="eggNOG" id="COG4221">
    <property type="taxonomic scope" value="Bacteria"/>
</dbReference>
<dbReference type="GO" id="GO:0016020">
    <property type="term" value="C:membrane"/>
    <property type="evidence" value="ECO:0007669"/>
    <property type="project" value="TreeGrafter"/>
</dbReference>
<evidence type="ECO:0000256" key="2">
    <source>
        <dbReference type="ARBA" id="ARBA00023002"/>
    </source>
</evidence>
<dbReference type="InterPro" id="IPR036291">
    <property type="entry name" value="NAD(P)-bd_dom_sf"/>
</dbReference>
<dbReference type="Gene3D" id="3.40.50.720">
    <property type="entry name" value="NAD(P)-binding Rossmann-like Domain"/>
    <property type="match status" value="1"/>
</dbReference>
<dbReference type="InterPro" id="IPR057326">
    <property type="entry name" value="KR_dom"/>
</dbReference>
<dbReference type="NCBIfam" id="NF006099">
    <property type="entry name" value="PRK08251.1"/>
    <property type="match status" value="1"/>
</dbReference>
<dbReference type="PANTHER" id="PTHR44196">
    <property type="entry name" value="DEHYDROGENASE/REDUCTASE SDR FAMILY MEMBER 7B"/>
    <property type="match status" value="1"/>
</dbReference>
<evidence type="ECO:0000256" key="3">
    <source>
        <dbReference type="RuleBase" id="RU000363"/>
    </source>
</evidence>
<dbReference type="AlphaFoldDB" id="K4KJZ4"/>
<evidence type="ECO:0000259" key="4">
    <source>
        <dbReference type="SMART" id="SM00822"/>
    </source>
</evidence>
<feature type="domain" description="Ketoreductase" evidence="4">
    <location>
        <begin position="3"/>
        <end position="184"/>
    </location>
</feature>
<protein>
    <submittedName>
        <fullName evidence="5">Short-chain dehydrogenase/reductase SDR</fullName>
    </submittedName>
</protein>
<dbReference type="HOGENOM" id="CLU_010194_2_1_6"/>
<dbReference type="SMART" id="SM00822">
    <property type="entry name" value="PKS_KR"/>
    <property type="match status" value="1"/>
</dbReference>
<accession>K4KJZ4</accession>
<proteinExistence type="inferred from homology"/>
<dbReference type="GO" id="GO:0016491">
    <property type="term" value="F:oxidoreductase activity"/>
    <property type="evidence" value="ECO:0007669"/>
    <property type="project" value="UniProtKB-KW"/>
</dbReference>
<sequence>MSDVIFITGASSGLGWQMAIEFARRGHRLALTARREESLTTLKQKLETEYEAQVWIQALDVTRFETIAPALEAAREYFGQLDTVIANAGIGYSDYIGRLSWDRVKATIDTNVLGLMATVDAAVLLFKQQGHGHIVAVSSVAGFRGLPAGGAYGASKAAVTSYMESLRAEVYGRGIDVTLLWPGYIDTPINQAARSRPFCISLEQGGRLLADLIERRVARATVPRWPWAIIARLLRWIPVALLARLT</sequence>
<evidence type="ECO:0000256" key="1">
    <source>
        <dbReference type="ARBA" id="ARBA00006484"/>
    </source>
</evidence>
<evidence type="ECO:0000313" key="5">
    <source>
        <dbReference type="EMBL" id="AFU99479.1"/>
    </source>
</evidence>
<dbReference type="PRINTS" id="PR00081">
    <property type="entry name" value="GDHRDH"/>
</dbReference>
<evidence type="ECO:0000313" key="6">
    <source>
        <dbReference type="Proteomes" id="UP000000466"/>
    </source>
</evidence>
<dbReference type="KEGG" id="saga:M5M_11510"/>
<keyword evidence="6" id="KW-1185">Reference proteome</keyword>